<comment type="caution">
    <text evidence="7">Lacks conserved residue(s) required for the propagation of feature annotation.</text>
</comment>
<accession>A0A9J7HED2</accession>
<evidence type="ECO:0000256" key="2">
    <source>
        <dbReference type="ARBA" id="ARBA00022525"/>
    </source>
</evidence>
<keyword evidence="2" id="KW-0964">Secreted</keyword>
<dbReference type="PANTHER" id="PTHR11339:SF396">
    <property type="entry name" value="SCO-SPONDIN"/>
    <property type="match status" value="1"/>
</dbReference>
<dbReference type="PROSITE" id="PS01209">
    <property type="entry name" value="LDLRA_1"/>
    <property type="match status" value="1"/>
</dbReference>
<dbReference type="FunFam" id="2.10.25.10:FF:000055">
    <property type="entry name" value="alpha-tectorin isoform X1"/>
    <property type="match status" value="1"/>
</dbReference>
<evidence type="ECO:0000256" key="4">
    <source>
        <dbReference type="ARBA" id="ARBA00022889"/>
    </source>
</evidence>
<dbReference type="PROSITE" id="PS50026">
    <property type="entry name" value="EGF_3"/>
    <property type="match status" value="1"/>
</dbReference>
<dbReference type="GeneID" id="118403437"/>
<dbReference type="InterPro" id="IPR050780">
    <property type="entry name" value="Mucin_vWF_Thrombospondin_sf"/>
</dbReference>
<evidence type="ECO:0000259" key="11">
    <source>
        <dbReference type="PROSITE" id="PS51233"/>
    </source>
</evidence>
<dbReference type="Gene3D" id="4.10.400.10">
    <property type="entry name" value="Low-density Lipoprotein Receptor"/>
    <property type="match status" value="5"/>
</dbReference>
<feature type="domain" description="EGF-like" evidence="10">
    <location>
        <begin position="19"/>
        <end position="51"/>
    </location>
</feature>
<feature type="domain" description="VWFD" evidence="11">
    <location>
        <begin position="527"/>
        <end position="697"/>
    </location>
</feature>
<dbReference type="InterPro" id="IPR014853">
    <property type="entry name" value="VWF/SSPO/ZAN-like_Cys-rich_dom"/>
</dbReference>
<keyword evidence="7" id="KW-0245">EGF-like domain</keyword>
<dbReference type="InterPro" id="IPR023415">
    <property type="entry name" value="LDLR_class-A_CS"/>
</dbReference>
<feature type="disulfide bond" evidence="8">
    <location>
        <begin position="1398"/>
        <end position="1416"/>
    </location>
</feature>
<dbReference type="InterPro" id="IPR001007">
    <property type="entry name" value="VWF_dom"/>
</dbReference>
<dbReference type="PROSITE" id="PS01186">
    <property type="entry name" value="EGF_2"/>
    <property type="match status" value="1"/>
</dbReference>
<dbReference type="SMART" id="SM00832">
    <property type="entry name" value="C8"/>
    <property type="match status" value="3"/>
</dbReference>
<feature type="disulfide bond" evidence="8">
    <location>
        <begin position="1391"/>
        <end position="1403"/>
    </location>
</feature>
<gene>
    <name evidence="13" type="primary">LOC118403437</name>
</gene>
<dbReference type="SMART" id="SM00215">
    <property type="entry name" value="VWC_out"/>
    <property type="match status" value="2"/>
</dbReference>
<dbReference type="InterPro" id="IPR002172">
    <property type="entry name" value="LDrepeatLR_classA_rpt"/>
</dbReference>
<dbReference type="Pfam" id="PF00057">
    <property type="entry name" value="Ldl_recept_a"/>
    <property type="match status" value="5"/>
</dbReference>
<dbReference type="SMART" id="SM00181">
    <property type="entry name" value="EGF"/>
    <property type="match status" value="3"/>
</dbReference>
<evidence type="ECO:0000313" key="12">
    <source>
        <dbReference type="Proteomes" id="UP000001554"/>
    </source>
</evidence>
<dbReference type="SUPFAM" id="SSF57603">
    <property type="entry name" value="FnI-like domain"/>
    <property type="match status" value="1"/>
</dbReference>
<comment type="subcellular location">
    <subcellularLocation>
        <location evidence="1">Secreted</location>
    </subcellularLocation>
</comment>
<dbReference type="Gene3D" id="2.10.25.10">
    <property type="entry name" value="Laminin"/>
    <property type="match status" value="5"/>
</dbReference>
<feature type="disulfide bond" evidence="8">
    <location>
        <begin position="1526"/>
        <end position="1541"/>
    </location>
</feature>
<feature type="region of interest" description="Disordered" evidence="9">
    <location>
        <begin position="1554"/>
        <end position="1582"/>
    </location>
</feature>
<dbReference type="PROSITE" id="PS50068">
    <property type="entry name" value="LDLRA_2"/>
    <property type="match status" value="5"/>
</dbReference>
<feature type="disulfide bond" evidence="8">
    <location>
        <begin position="1437"/>
        <end position="1455"/>
    </location>
</feature>
<dbReference type="SMART" id="SM00216">
    <property type="entry name" value="VWD"/>
    <property type="match status" value="3"/>
</dbReference>
<keyword evidence="3" id="KW-0677">Repeat</keyword>
<feature type="disulfide bond" evidence="7">
    <location>
        <begin position="23"/>
        <end position="33"/>
    </location>
</feature>
<feature type="disulfide bond" evidence="8">
    <location>
        <begin position="1410"/>
        <end position="1425"/>
    </location>
</feature>
<proteinExistence type="predicted"/>
<dbReference type="SUPFAM" id="SSF57567">
    <property type="entry name" value="Serine protease inhibitors"/>
    <property type="match status" value="4"/>
</dbReference>
<evidence type="ECO:0000259" key="10">
    <source>
        <dbReference type="PROSITE" id="PS50026"/>
    </source>
</evidence>
<feature type="disulfide bond" evidence="8">
    <location>
        <begin position="1514"/>
        <end position="1532"/>
    </location>
</feature>
<dbReference type="InterPro" id="IPR000742">
    <property type="entry name" value="EGF"/>
</dbReference>
<dbReference type="PROSITE" id="PS00022">
    <property type="entry name" value="EGF_1"/>
    <property type="match status" value="1"/>
</dbReference>
<feature type="domain" description="VWFD" evidence="11">
    <location>
        <begin position="131"/>
        <end position="340"/>
    </location>
</feature>
<dbReference type="Pfam" id="PF08742">
    <property type="entry name" value="C8"/>
    <property type="match status" value="3"/>
</dbReference>
<dbReference type="OMA" id="SKVYRMP"/>
<evidence type="ECO:0000256" key="1">
    <source>
        <dbReference type="ARBA" id="ARBA00004613"/>
    </source>
</evidence>
<evidence type="ECO:0000256" key="6">
    <source>
        <dbReference type="ARBA" id="ARBA00023180"/>
    </source>
</evidence>
<evidence type="ECO:0000256" key="3">
    <source>
        <dbReference type="ARBA" id="ARBA00022737"/>
    </source>
</evidence>
<organism evidence="12 13">
    <name type="scientific">Branchiostoma floridae</name>
    <name type="common">Florida lancelet</name>
    <name type="synonym">Amphioxus</name>
    <dbReference type="NCBI Taxonomy" id="7739"/>
    <lineage>
        <taxon>Eukaryota</taxon>
        <taxon>Metazoa</taxon>
        <taxon>Chordata</taxon>
        <taxon>Cephalochordata</taxon>
        <taxon>Leptocardii</taxon>
        <taxon>Amphioxiformes</taxon>
        <taxon>Branchiostomatidae</taxon>
        <taxon>Branchiostoma</taxon>
    </lineage>
</organism>
<keyword evidence="6" id="KW-0325">Glycoprotein</keyword>
<dbReference type="Pfam" id="PF00094">
    <property type="entry name" value="VWD"/>
    <property type="match status" value="4"/>
</dbReference>
<sequence>MVEETHQGCCEGWEGLACDQPICTYTCQHGGVCSGPDTCTCPPGYYGLKCEWGGDTSGIGTCYTDVYCSSAAFSGYSTSYEVCCTQADAMSWGDDSRCSLCPQAISNIDDINNALSTGFAAADSHSVHSYATCLTWGRFHFRTFDGRHFSFTGDCAYMLAMDVDNTFSVTVRDVDCDSAASCHKVLEMKLGSTTVHAAGHSIVFNGEQINLVEPFSRNGVSLKVLGDYVFLEASLGVCVKWDTDTADTECVHDCYDGVSLKVLGDYVFLEASLGVRVKWDTESTVYMTVMAEYLGKTRGLCGVYNYNPDDDFKMINNEIAVYPAIFGNSWKIPEIGEHCPDSAALPHTCVQHSDREQAAQLACGKLMQTPFDSCNGVLDPQQFYEDCMYSYCTWENEDDREVALCSALTTYSRQCAQQGIVFNWRGPGLCEKECPNGKVYVECGSLCPSTCATLNFQQEPYCSGDCIPGCECPTGTYLDDGECVQAESCPCYHRRTRYESGETIKQRCNTCVCNMGLWTCTEDRCASTCHILGDPHFITFDNKYFTFQGVCEYTLVEDYIDNKLSISVETEVCGSGGAVTCAKSITITMYLSTVKLKRNQEVTVNGIDTTLPYRSQDLYVKRASSMFTMVQGFGVTILWDNALRAYITLDPVYSNKVRGLCGTFNWNQEDEYSTREGDVETSLTAFANKFKMKFECTDVDQSQENFNPCVTYSQNFLYASEKCSFLNNEIFSSCHAEVNVDIYYKMCEYDVCGCEDPNKCLCSAIAAYAAECAKSFGTDLFINWREHEDISDICAPSCSGGQVYSECMSPCGSTCSDLRYADDCNTMGIEIPCIAGCNCPTGLVLDDAGTCVQPDMCKCMNGDLFYEPGATLKQGCNHCVCETAVWNCTTTDCEDLTVCPGNMVYKQFVSQCPLTCDNLDHPVICHEVQQYPGCACETGMVLEGDQCVSPENCPCTHGGQKYQRGEEIRRDCNTCICKGKHWDCTREKCDGTCLASGDPHYITFDGKFFSFMGQCNYILSKHNDNLFTITSENVACGTSGVTCTKSVTINIGGIVIHLLRGKDVTVNDQPVAIPANFEAEGIVIHQAGLFLIVSAQIGLQVKWDGATRVYISLDPQHEQNVVGLCGNFDGDVENDFTTRQGNIETRSDLFGNSWRIDESCATIDHDDIIHPCQANENRETWARKRCAVIAGDMFSACHNVVAYEQYLEWCIFDACGCDSGGDCECLCTAIATYAEACNEVGIYIRWRSQELCPMQCDNGYIYEACGAICQDDCQNIGDEPDWYCVEGECSEGCFCPEGYLANGEYCIEALECPCYLNGVPYPANTVIQHDCLNCTCIDARFECWGEACPEVTCAENQYQCENGRCIPVGWVCDNENDCGDDSDEVDCVRTCGPDDYQCDSGQCIAIEYHCDGILDCGDSSDEKDCGPPVCEDNEFTCADGRCIPIQFLCDGDYDCGFDDHSDETGCENTCATPYEFYCQDGECLPLTHRCDGHDDCGDMSDEVGCICPPGHFQCLNNECINATLLCDGTEDCTRGEDEVNCATTTVPPTTAVTTTAAPTTTAPPTTATTAPTTTTTPLPTKL</sequence>
<dbReference type="OrthoDB" id="160294at2759"/>
<dbReference type="Pfam" id="PF01826">
    <property type="entry name" value="TIL"/>
    <property type="match status" value="4"/>
</dbReference>
<dbReference type="KEGG" id="bfo:118403437"/>
<evidence type="ECO:0000256" key="9">
    <source>
        <dbReference type="SAM" id="MobiDB-lite"/>
    </source>
</evidence>
<keyword evidence="12" id="KW-1185">Reference proteome</keyword>
<reference evidence="12" key="1">
    <citation type="journal article" date="2020" name="Nat. Ecol. Evol.">
        <title>Deeply conserved synteny resolves early events in vertebrate evolution.</title>
        <authorList>
            <person name="Simakov O."/>
            <person name="Marletaz F."/>
            <person name="Yue J.X."/>
            <person name="O'Connell B."/>
            <person name="Jenkins J."/>
            <person name="Brandt A."/>
            <person name="Calef R."/>
            <person name="Tung C.H."/>
            <person name="Huang T.K."/>
            <person name="Schmutz J."/>
            <person name="Satoh N."/>
            <person name="Yu J.K."/>
            <person name="Putnam N.H."/>
            <person name="Green R.E."/>
            <person name="Rokhsar D.S."/>
        </authorList>
    </citation>
    <scope>NUCLEOTIDE SEQUENCE [LARGE SCALE GENOMIC DNA]</scope>
    <source>
        <strain evidence="12">S238N-H82</strain>
    </source>
</reference>
<feature type="disulfide bond" evidence="8">
    <location>
        <begin position="1478"/>
        <end position="1496"/>
    </location>
</feature>
<evidence type="ECO:0000256" key="7">
    <source>
        <dbReference type="PROSITE-ProRule" id="PRU00076"/>
    </source>
</evidence>
<dbReference type="CDD" id="cd19941">
    <property type="entry name" value="TIL"/>
    <property type="match status" value="4"/>
</dbReference>
<dbReference type="PRINTS" id="PR00261">
    <property type="entry name" value="LDLRECEPTOR"/>
</dbReference>
<dbReference type="PROSITE" id="PS51233">
    <property type="entry name" value="VWFD"/>
    <property type="match status" value="3"/>
</dbReference>
<feature type="disulfide bond" evidence="8">
    <location>
        <begin position="1353"/>
        <end position="1365"/>
    </location>
</feature>
<feature type="disulfide bond" evidence="8">
    <location>
        <begin position="1360"/>
        <end position="1378"/>
    </location>
</feature>
<dbReference type="RefSeq" id="XP_035658045.1">
    <property type="nucleotide sequence ID" value="XM_035802152.1"/>
</dbReference>
<dbReference type="InterPro" id="IPR036055">
    <property type="entry name" value="LDL_receptor-like_sf"/>
</dbReference>
<evidence type="ECO:0000313" key="13">
    <source>
        <dbReference type="RefSeq" id="XP_035658045.1"/>
    </source>
</evidence>
<dbReference type="SUPFAM" id="SSF57424">
    <property type="entry name" value="LDL receptor-like module"/>
    <property type="match status" value="5"/>
</dbReference>
<dbReference type="FunFam" id="4.10.400.10:FF:000004">
    <property type="entry name" value="Low-density lipoprotein receptor-related protein 1"/>
    <property type="match status" value="1"/>
</dbReference>
<feature type="disulfide bond" evidence="8">
    <location>
        <begin position="1372"/>
        <end position="1387"/>
    </location>
</feature>
<feature type="disulfide bond" evidence="8">
    <location>
        <begin position="1490"/>
        <end position="1505"/>
    </location>
</feature>
<dbReference type="InterPro" id="IPR036084">
    <property type="entry name" value="Ser_inhib-like_sf"/>
</dbReference>
<feature type="domain" description="VWFD" evidence="11">
    <location>
        <begin position="991"/>
        <end position="1161"/>
    </location>
</feature>
<evidence type="ECO:0000256" key="8">
    <source>
        <dbReference type="PROSITE-ProRule" id="PRU00124"/>
    </source>
</evidence>
<dbReference type="PANTHER" id="PTHR11339">
    <property type="entry name" value="EXTRACELLULAR MATRIX GLYCOPROTEIN RELATED"/>
    <property type="match status" value="1"/>
</dbReference>
<dbReference type="GO" id="GO:0007155">
    <property type="term" value="P:cell adhesion"/>
    <property type="evidence" value="ECO:0007669"/>
    <property type="project" value="UniProtKB-KW"/>
</dbReference>
<feature type="disulfide bond" evidence="7">
    <location>
        <begin position="41"/>
        <end position="50"/>
    </location>
</feature>
<name>A0A9J7HED2_BRAFL</name>
<keyword evidence="5 7" id="KW-1015">Disulfide bond</keyword>
<reference evidence="13" key="2">
    <citation type="submission" date="2025-08" db="UniProtKB">
        <authorList>
            <consortium name="RefSeq"/>
        </authorList>
    </citation>
    <scope>IDENTIFICATION</scope>
    <source>
        <strain evidence="13">S238N-H82</strain>
        <tissue evidence="13">Testes</tissue>
    </source>
</reference>
<protein>
    <submittedName>
        <fullName evidence="13">SCO-spondin-like</fullName>
    </submittedName>
</protein>
<dbReference type="SMART" id="SM00192">
    <property type="entry name" value="LDLa"/>
    <property type="match status" value="5"/>
</dbReference>
<dbReference type="CDD" id="cd00112">
    <property type="entry name" value="LDLa"/>
    <property type="match status" value="5"/>
</dbReference>
<feature type="disulfide bond" evidence="8">
    <location>
        <begin position="1430"/>
        <end position="1442"/>
    </location>
</feature>
<dbReference type="InterPro" id="IPR002919">
    <property type="entry name" value="TIL_dom"/>
</dbReference>
<keyword evidence="4" id="KW-0130">Cell adhesion</keyword>
<evidence type="ECO:0000256" key="5">
    <source>
        <dbReference type="ARBA" id="ARBA00023157"/>
    </source>
</evidence>
<dbReference type="InterPro" id="IPR001846">
    <property type="entry name" value="VWF_type-D"/>
</dbReference>
<dbReference type="Proteomes" id="UP000001554">
    <property type="component" value="Chromosome 16"/>
</dbReference>
<feature type="disulfide bond" evidence="8">
    <location>
        <begin position="1507"/>
        <end position="1519"/>
    </location>
</feature>
<dbReference type="GO" id="GO:0005576">
    <property type="term" value="C:extracellular region"/>
    <property type="evidence" value="ECO:0007669"/>
    <property type="project" value="UniProtKB-SubCell"/>
</dbReference>